<dbReference type="InterPro" id="IPR012302">
    <property type="entry name" value="Malic_NAD-bd"/>
</dbReference>
<sequence>MSHYQIKHDENNNPIFEIDQAGSDILHNPLLNKGTAFTADERKEFGLNGLLPPHVSTQEEQLNRVYENFLSKPNNIERYVFLRALQDRNETLFYMLVSSHLDEMTPVIYTPTVGEAVQAGSHIYRHTRGLYVSPENVDMMDNMAKCLPSQDIDVIVVTDNQGILGIGDQGVGGMGIPIGKLSLYTLGAGIAPSACLPICLDVGTDNEALLDDPLYLGQKQRRLDGDQYNEFIDSFVSQIKKLYPKVLLQWEDFSKQNAFSNLDRYREKILSFNDDIQGTGAVALAGILGAMKVKGEKFDHQRYCVFGAGAGGIGVARQILNALTTAGLSLKEAKNKIMVVDSRGLITVGRDGMEEYKASLATDRDFVKEWNVENPDRITLEEVIVNGGITVLLGLSGQPGRFTKRIAEAMAQNTPMPVIFPLSNPTSKVEAQPKDIYEWTKGRAIVATGSPFADVSFEGRTYRIGQGNNVFIFPGVGLGALAAGAEIITDRMFTAAAHRLSDFTPSDYRETHCVFPRVAELADVSRKVALAVFEAAVEEGVATVSKDIDPNEAIERRFWKPEYSIYRRSKKASL</sequence>
<dbReference type="Pfam" id="PF03949">
    <property type="entry name" value="Malic_M"/>
    <property type="match status" value="1"/>
</dbReference>
<dbReference type="GO" id="GO:0046872">
    <property type="term" value="F:metal ion binding"/>
    <property type="evidence" value="ECO:0007669"/>
    <property type="project" value="UniProtKB-KW"/>
</dbReference>
<dbReference type="InterPro" id="IPR001891">
    <property type="entry name" value="Malic_OxRdtase"/>
</dbReference>
<dbReference type="GO" id="GO:0016616">
    <property type="term" value="F:oxidoreductase activity, acting on the CH-OH group of donors, NAD or NADP as acceptor"/>
    <property type="evidence" value="ECO:0007669"/>
    <property type="project" value="InterPro"/>
</dbReference>
<keyword evidence="3" id="KW-0479">Metal-binding</keyword>
<dbReference type="SUPFAM" id="SSF51735">
    <property type="entry name" value="NAD(P)-binding Rossmann-fold domains"/>
    <property type="match status" value="1"/>
</dbReference>
<dbReference type="SMART" id="SM01274">
    <property type="entry name" value="malic"/>
    <property type="match status" value="1"/>
</dbReference>
<accession>A0A3B1CEE4</accession>
<name>A0A3B1CEE4_9ZZZZ</name>
<dbReference type="PANTHER" id="PTHR23406:SF34">
    <property type="entry name" value="NAD-DEPENDENT MALIC ENZYME, MITOCHONDRIAL"/>
    <property type="match status" value="1"/>
</dbReference>
<evidence type="ECO:0000256" key="1">
    <source>
        <dbReference type="ARBA" id="ARBA00001936"/>
    </source>
</evidence>
<dbReference type="AlphaFoldDB" id="A0A3B1CEE4"/>
<comment type="cofactor">
    <cofactor evidence="1">
        <name>Mn(2+)</name>
        <dbReference type="ChEBI" id="CHEBI:29035"/>
    </cofactor>
</comment>
<organism evidence="7">
    <name type="scientific">hydrothermal vent metagenome</name>
    <dbReference type="NCBI Taxonomy" id="652676"/>
    <lineage>
        <taxon>unclassified sequences</taxon>
        <taxon>metagenomes</taxon>
        <taxon>ecological metagenomes</taxon>
    </lineage>
</organism>
<dbReference type="SMART" id="SM00919">
    <property type="entry name" value="Malic_M"/>
    <property type="match status" value="1"/>
</dbReference>
<evidence type="ECO:0000313" key="7">
    <source>
        <dbReference type="EMBL" id="VAX24931.1"/>
    </source>
</evidence>
<proteinExistence type="inferred from homology"/>
<dbReference type="PANTHER" id="PTHR23406">
    <property type="entry name" value="MALIC ENZYME-RELATED"/>
    <property type="match status" value="1"/>
</dbReference>
<protein>
    <submittedName>
        <fullName evidence="7">NAD-dependent malic enzyme</fullName>
        <ecNumber evidence="7">1.1.1.38</ecNumber>
    </submittedName>
</protein>
<evidence type="ECO:0000259" key="6">
    <source>
        <dbReference type="SMART" id="SM01274"/>
    </source>
</evidence>
<dbReference type="PIRSF" id="PIRSF000106">
    <property type="entry name" value="ME"/>
    <property type="match status" value="1"/>
</dbReference>
<dbReference type="PRINTS" id="PR00072">
    <property type="entry name" value="MALOXRDTASE"/>
</dbReference>
<evidence type="ECO:0000259" key="5">
    <source>
        <dbReference type="SMART" id="SM00919"/>
    </source>
</evidence>
<dbReference type="Pfam" id="PF00390">
    <property type="entry name" value="malic"/>
    <property type="match status" value="1"/>
</dbReference>
<dbReference type="FunFam" id="3.40.50.10380:FF:000001">
    <property type="entry name" value="NAD-dependent malic enzyme"/>
    <property type="match status" value="1"/>
</dbReference>
<evidence type="ECO:0000256" key="4">
    <source>
        <dbReference type="ARBA" id="ARBA00023027"/>
    </source>
</evidence>
<dbReference type="GO" id="GO:0006108">
    <property type="term" value="P:malate metabolic process"/>
    <property type="evidence" value="ECO:0007669"/>
    <property type="project" value="TreeGrafter"/>
</dbReference>
<dbReference type="InterPro" id="IPR036291">
    <property type="entry name" value="NAD(P)-bd_dom_sf"/>
</dbReference>
<feature type="domain" description="Malic enzyme N-terminal" evidence="6">
    <location>
        <begin position="86"/>
        <end position="266"/>
    </location>
</feature>
<dbReference type="Gene3D" id="3.40.50.720">
    <property type="entry name" value="NAD(P)-binding Rossmann-like Domain"/>
    <property type="match status" value="1"/>
</dbReference>
<comment type="similarity">
    <text evidence="2">Belongs to the malic enzymes family.</text>
</comment>
<dbReference type="InterPro" id="IPR037062">
    <property type="entry name" value="Malic_N_dom_sf"/>
</dbReference>
<dbReference type="NCBIfam" id="NF010052">
    <property type="entry name" value="PRK13529.1"/>
    <property type="match status" value="1"/>
</dbReference>
<dbReference type="Gene3D" id="3.40.50.10380">
    <property type="entry name" value="Malic enzyme, N-terminal domain"/>
    <property type="match status" value="1"/>
</dbReference>
<gene>
    <name evidence="7" type="ORF">MNBD_NITROSPINAE04-1012</name>
</gene>
<evidence type="ECO:0000256" key="2">
    <source>
        <dbReference type="ARBA" id="ARBA00008785"/>
    </source>
</evidence>
<dbReference type="InterPro" id="IPR046346">
    <property type="entry name" value="Aminoacid_DH-like_N_sf"/>
</dbReference>
<evidence type="ECO:0000256" key="3">
    <source>
        <dbReference type="ARBA" id="ARBA00022723"/>
    </source>
</evidence>
<keyword evidence="4" id="KW-0520">NAD</keyword>
<reference evidence="7" key="1">
    <citation type="submission" date="2018-06" db="EMBL/GenBank/DDBJ databases">
        <authorList>
            <person name="Zhirakovskaya E."/>
        </authorList>
    </citation>
    <scope>NUCLEOTIDE SEQUENCE</scope>
</reference>
<dbReference type="EC" id="1.1.1.38" evidence="7"/>
<keyword evidence="7" id="KW-0560">Oxidoreductase</keyword>
<feature type="domain" description="Malic enzyme NAD-binding" evidence="5">
    <location>
        <begin position="276"/>
        <end position="537"/>
    </location>
</feature>
<dbReference type="GO" id="GO:0051287">
    <property type="term" value="F:NAD binding"/>
    <property type="evidence" value="ECO:0007669"/>
    <property type="project" value="InterPro"/>
</dbReference>
<dbReference type="PROSITE" id="PS00331">
    <property type="entry name" value="MALIC_ENZYMES"/>
    <property type="match status" value="1"/>
</dbReference>
<dbReference type="GO" id="GO:0004470">
    <property type="term" value="F:malic enzyme activity"/>
    <property type="evidence" value="ECO:0007669"/>
    <property type="project" value="InterPro"/>
</dbReference>
<dbReference type="InterPro" id="IPR015884">
    <property type="entry name" value="Malic_enzyme_CS"/>
</dbReference>
<dbReference type="EMBL" id="UOGA01000282">
    <property type="protein sequence ID" value="VAX24931.1"/>
    <property type="molecule type" value="Genomic_DNA"/>
</dbReference>
<dbReference type="SUPFAM" id="SSF53223">
    <property type="entry name" value="Aminoacid dehydrogenase-like, N-terminal domain"/>
    <property type="match status" value="1"/>
</dbReference>
<dbReference type="InterPro" id="IPR012301">
    <property type="entry name" value="Malic_N_dom"/>
</dbReference>